<gene>
    <name evidence="1" type="ORF">DPMN_057264</name>
</gene>
<dbReference type="Proteomes" id="UP000828390">
    <property type="component" value="Unassembled WGS sequence"/>
</dbReference>
<evidence type="ECO:0000313" key="1">
    <source>
        <dbReference type="EMBL" id="KAH3731256.1"/>
    </source>
</evidence>
<organism evidence="1 2">
    <name type="scientific">Dreissena polymorpha</name>
    <name type="common">Zebra mussel</name>
    <name type="synonym">Mytilus polymorpha</name>
    <dbReference type="NCBI Taxonomy" id="45954"/>
    <lineage>
        <taxon>Eukaryota</taxon>
        <taxon>Metazoa</taxon>
        <taxon>Spiralia</taxon>
        <taxon>Lophotrochozoa</taxon>
        <taxon>Mollusca</taxon>
        <taxon>Bivalvia</taxon>
        <taxon>Autobranchia</taxon>
        <taxon>Heteroconchia</taxon>
        <taxon>Euheterodonta</taxon>
        <taxon>Imparidentia</taxon>
        <taxon>Neoheterodontei</taxon>
        <taxon>Myida</taxon>
        <taxon>Dreissenoidea</taxon>
        <taxon>Dreissenidae</taxon>
        <taxon>Dreissena</taxon>
    </lineage>
</organism>
<reference evidence="1" key="1">
    <citation type="journal article" date="2019" name="bioRxiv">
        <title>The Genome of the Zebra Mussel, Dreissena polymorpha: A Resource for Invasive Species Research.</title>
        <authorList>
            <person name="McCartney M.A."/>
            <person name="Auch B."/>
            <person name="Kono T."/>
            <person name="Mallez S."/>
            <person name="Zhang Y."/>
            <person name="Obille A."/>
            <person name="Becker A."/>
            <person name="Abrahante J.E."/>
            <person name="Garbe J."/>
            <person name="Badalamenti J.P."/>
            <person name="Herman A."/>
            <person name="Mangelson H."/>
            <person name="Liachko I."/>
            <person name="Sullivan S."/>
            <person name="Sone E.D."/>
            <person name="Koren S."/>
            <person name="Silverstein K.A.T."/>
            <person name="Beckman K.B."/>
            <person name="Gohl D.M."/>
        </authorList>
    </citation>
    <scope>NUCLEOTIDE SEQUENCE</scope>
    <source>
        <strain evidence="1">Duluth1</strain>
        <tissue evidence="1">Whole animal</tissue>
    </source>
</reference>
<proteinExistence type="predicted"/>
<keyword evidence="2" id="KW-1185">Reference proteome</keyword>
<protein>
    <submittedName>
        <fullName evidence="1">Uncharacterized protein</fullName>
    </submittedName>
</protein>
<name>A0A9D4CVV9_DREPO</name>
<sequence>MINTRLVNVVLQAGKYTHCRSRADAPNHSSSAVQTGSVIIPSIVSYGSKRS</sequence>
<comment type="caution">
    <text evidence="1">The sequence shown here is derived from an EMBL/GenBank/DDBJ whole genome shotgun (WGS) entry which is preliminary data.</text>
</comment>
<evidence type="ECO:0000313" key="2">
    <source>
        <dbReference type="Proteomes" id="UP000828390"/>
    </source>
</evidence>
<dbReference type="AlphaFoldDB" id="A0A9D4CVV9"/>
<accession>A0A9D4CVV9</accession>
<reference evidence="1" key="2">
    <citation type="submission" date="2020-11" db="EMBL/GenBank/DDBJ databases">
        <authorList>
            <person name="McCartney M.A."/>
            <person name="Auch B."/>
            <person name="Kono T."/>
            <person name="Mallez S."/>
            <person name="Becker A."/>
            <person name="Gohl D.M."/>
            <person name="Silverstein K.A.T."/>
            <person name="Koren S."/>
            <person name="Bechman K.B."/>
            <person name="Herman A."/>
            <person name="Abrahante J.E."/>
            <person name="Garbe J."/>
        </authorList>
    </citation>
    <scope>NUCLEOTIDE SEQUENCE</scope>
    <source>
        <strain evidence="1">Duluth1</strain>
        <tissue evidence="1">Whole animal</tissue>
    </source>
</reference>
<dbReference type="EMBL" id="JAIWYP010000012">
    <property type="protein sequence ID" value="KAH3731256.1"/>
    <property type="molecule type" value="Genomic_DNA"/>
</dbReference>